<dbReference type="Gene3D" id="2.60.200.20">
    <property type="match status" value="1"/>
</dbReference>
<sequence>MLLNDERSHDQDTTAPTSDDRIHTAETATPIATENLIIGENDENGTRMILEAKQEFQDGSASTETDLALETTRIDHTGAIALDLHPPRSDERDHVALRDHHPSEAPPSEKQKPNFKPTGLLAKEANTVAGTTTVLKYNEPPEARKPSSKEQWRMYIFKGKDLIDTVYLYQRSVWLMGRDQRVTDLPIEHPSVSKQHAVIQFRYVTSTNEYGDRMSKVKPYLIDLESTKGTKLNGERVEASRYVELRDQDVIGFGDSERDCSRAASSISTHSNGNLQQQLYLVRRRNNGFLKSSTARYISSSPTRLNSKDKEDTKSGPEKAALVAIQNGRNAHTVNPPSSTLPPSLKLPERGDSSTPIYYFKIGRAYGSFYWLGLKAVWFNHQAVKLLRARLPKPAKDGGTGQEQRALPPLERLSHLTRAEHQLLARDSYDIGKLPFFGVLVCIFGEWLPLIVPFIPSAVPGTCRIPEQIRGIRAKAEDRRRVAFRTGISEPSKEQLFGGAGSKDTKQERKSLEWPTTRKEHIVGLLSRLRDDQLYHLSSVLNLHNRFWDRIQLPPPSFLLRRALSRNLTYLASDDFLLLKSGDKALNELLPEEVAIACEQRGIDVLGKRDETLRKELWQWLKKQKADGGKGKALLMMLFRRPNAWDTKVDR</sequence>
<accession>A0A0F4GKU9</accession>
<dbReference type="InterPro" id="IPR050923">
    <property type="entry name" value="Cell_Proc_Reg/RNA_Proc"/>
</dbReference>
<dbReference type="Proteomes" id="UP000033647">
    <property type="component" value="Unassembled WGS sequence"/>
</dbReference>
<dbReference type="InterPro" id="IPR033122">
    <property type="entry name" value="LETM1-like_RBD"/>
</dbReference>
<keyword evidence="1" id="KW-0496">Mitochondrion</keyword>
<evidence type="ECO:0008006" key="7">
    <source>
        <dbReference type="Google" id="ProtNLM"/>
    </source>
</evidence>
<dbReference type="GO" id="GO:0043022">
    <property type="term" value="F:ribosome binding"/>
    <property type="evidence" value="ECO:0007669"/>
    <property type="project" value="InterPro"/>
</dbReference>
<evidence type="ECO:0000313" key="5">
    <source>
        <dbReference type="EMBL" id="KJX97707.1"/>
    </source>
</evidence>
<name>A0A0F4GKU9_9PEZI</name>
<dbReference type="Pfam" id="PF00498">
    <property type="entry name" value="FHA"/>
    <property type="match status" value="1"/>
</dbReference>
<dbReference type="Pfam" id="PF07766">
    <property type="entry name" value="LETM1_RBD"/>
    <property type="match status" value="1"/>
</dbReference>
<feature type="region of interest" description="Disordered" evidence="2">
    <location>
        <begin position="492"/>
        <end position="513"/>
    </location>
</feature>
<reference evidence="5 6" key="1">
    <citation type="submission" date="2015-03" db="EMBL/GenBank/DDBJ databases">
        <title>RNA-seq based gene annotation and comparative genomics of four Zymoseptoria species reveal species-specific pathogenicity related genes and transposable element activity.</title>
        <authorList>
            <person name="Grandaubert J."/>
            <person name="Bhattacharyya A."/>
            <person name="Stukenbrock E.H."/>
        </authorList>
    </citation>
    <scope>NUCLEOTIDE SEQUENCE [LARGE SCALE GENOMIC DNA]</scope>
    <source>
        <strain evidence="5 6">Zb18110</strain>
    </source>
</reference>
<feature type="compositionally biased region" description="Basic and acidic residues" evidence="2">
    <location>
        <begin position="1"/>
        <end position="24"/>
    </location>
</feature>
<dbReference type="OrthoDB" id="73691at2759"/>
<keyword evidence="6" id="KW-1185">Reference proteome</keyword>
<feature type="region of interest" description="Disordered" evidence="2">
    <location>
        <begin position="1"/>
        <end position="30"/>
    </location>
</feature>
<evidence type="ECO:0000256" key="2">
    <source>
        <dbReference type="SAM" id="MobiDB-lite"/>
    </source>
</evidence>
<dbReference type="InterPro" id="IPR000253">
    <property type="entry name" value="FHA_dom"/>
</dbReference>
<feature type="domain" description="FHA" evidence="3">
    <location>
        <begin position="174"/>
        <end position="237"/>
    </location>
</feature>
<organism evidence="5 6">
    <name type="scientific">Zymoseptoria brevis</name>
    <dbReference type="NCBI Taxonomy" id="1047168"/>
    <lineage>
        <taxon>Eukaryota</taxon>
        <taxon>Fungi</taxon>
        <taxon>Dikarya</taxon>
        <taxon>Ascomycota</taxon>
        <taxon>Pezizomycotina</taxon>
        <taxon>Dothideomycetes</taxon>
        <taxon>Dothideomycetidae</taxon>
        <taxon>Mycosphaerellales</taxon>
        <taxon>Mycosphaerellaceae</taxon>
        <taxon>Zymoseptoria</taxon>
    </lineage>
</organism>
<dbReference type="PANTHER" id="PTHR23308">
    <property type="entry name" value="NUCLEAR INHIBITOR OF PROTEIN PHOSPHATASE-1"/>
    <property type="match status" value="1"/>
</dbReference>
<dbReference type="InterPro" id="IPR008984">
    <property type="entry name" value="SMAD_FHA_dom_sf"/>
</dbReference>
<comment type="caution">
    <text evidence="5">The sequence shown here is derived from an EMBL/GenBank/DDBJ whole genome shotgun (WGS) entry which is preliminary data.</text>
</comment>
<feature type="domain" description="Letm1 RBD" evidence="4">
    <location>
        <begin position="444"/>
        <end position="651"/>
    </location>
</feature>
<dbReference type="EMBL" id="LAFY01000461">
    <property type="protein sequence ID" value="KJX97707.1"/>
    <property type="molecule type" value="Genomic_DNA"/>
</dbReference>
<feature type="compositionally biased region" description="Basic and acidic residues" evidence="2">
    <location>
        <begin position="503"/>
        <end position="513"/>
    </location>
</feature>
<dbReference type="SMART" id="SM00240">
    <property type="entry name" value="FHA"/>
    <property type="match status" value="1"/>
</dbReference>
<dbReference type="AlphaFoldDB" id="A0A0F4GKU9"/>
<evidence type="ECO:0000256" key="1">
    <source>
        <dbReference type="PROSITE-ProRule" id="PRU01094"/>
    </source>
</evidence>
<protein>
    <recommendedName>
        <fullName evidence="7">FHA domain-containing protein</fullName>
    </recommendedName>
</protein>
<proteinExistence type="predicted"/>
<evidence type="ECO:0000259" key="3">
    <source>
        <dbReference type="PROSITE" id="PS50006"/>
    </source>
</evidence>
<dbReference type="PROSITE" id="PS50006">
    <property type="entry name" value="FHA_DOMAIN"/>
    <property type="match status" value="1"/>
</dbReference>
<evidence type="ECO:0000259" key="4">
    <source>
        <dbReference type="PROSITE" id="PS51758"/>
    </source>
</evidence>
<dbReference type="SUPFAM" id="SSF49879">
    <property type="entry name" value="SMAD/FHA domain"/>
    <property type="match status" value="1"/>
</dbReference>
<gene>
    <name evidence="5" type="ORF">TI39_contig469g00010</name>
</gene>
<dbReference type="PROSITE" id="PS51758">
    <property type="entry name" value="LETM1_RBD"/>
    <property type="match status" value="1"/>
</dbReference>
<evidence type="ECO:0000313" key="6">
    <source>
        <dbReference type="Proteomes" id="UP000033647"/>
    </source>
</evidence>
<dbReference type="STRING" id="1047168.A0A0F4GKU9"/>